<keyword evidence="3 7" id="KW-1133">Transmembrane helix</keyword>
<feature type="transmembrane region" description="Helical" evidence="7">
    <location>
        <begin position="316"/>
        <end position="336"/>
    </location>
</feature>
<dbReference type="SUPFAM" id="SSF81338">
    <property type="entry name" value="Aquaporin-like"/>
    <property type="match status" value="1"/>
</dbReference>
<evidence type="ECO:0000256" key="3">
    <source>
        <dbReference type="ARBA" id="ARBA00022989"/>
    </source>
</evidence>
<keyword evidence="5" id="KW-0813">Transport</keyword>
<evidence type="ECO:0008006" key="10">
    <source>
        <dbReference type="Google" id="ProtNLM"/>
    </source>
</evidence>
<evidence type="ECO:0000313" key="8">
    <source>
        <dbReference type="EMBL" id="KAK6531920.1"/>
    </source>
</evidence>
<keyword evidence="9" id="KW-1185">Reference proteome</keyword>
<feature type="transmembrane region" description="Helical" evidence="7">
    <location>
        <begin position="235"/>
        <end position="257"/>
    </location>
</feature>
<reference evidence="8 9" key="1">
    <citation type="submission" date="2019-10" db="EMBL/GenBank/DDBJ databases">
        <authorList>
            <person name="Palmer J.M."/>
        </authorList>
    </citation>
    <scope>NUCLEOTIDE SEQUENCE [LARGE SCALE GENOMIC DNA]</scope>
    <source>
        <strain evidence="8 9">TWF694</strain>
    </source>
</reference>
<keyword evidence="4 7" id="KW-0472">Membrane</keyword>
<evidence type="ECO:0000256" key="1">
    <source>
        <dbReference type="ARBA" id="ARBA00004141"/>
    </source>
</evidence>
<feature type="transmembrane region" description="Helical" evidence="7">
    <location>
        <begin position="103"/>
        <end position="122"/>
    </location>
</feature>
<protein>
    <recommendedName>
        <fullName evidence="10">Aquaporin-like protein</fullName>
    </recommendedName>
</protein>
<feature type="transmembrane region" description="Helical" evidence="7">
    <location>
        <begin position="193"/>
        <end position="215"/>
    </location>
</feature>
<dbReference type="PANTHER" id="PTHR47002:SF2">
    <property type="entry name" value="AQUAPORIN AQPAE.A-LIKE"/>
    <property type="match status" value="1"/>
</dbReference>
<dbReference type="GO" id="GO:0015267">
    <property type="term" value="F:channel activity"/>
    <property type="evidence" value="ECO:0007669"/>
    <property type="project" value="InterPro"/>
</dbReference>
<evidence type="ECO:0000313" key="9">
    <source>
        <dbReference type="Proteomes" id="UP001365542"/>
    </source>
</evidence>
<dbReference type="Gene3D" id="1.20.1080.10">
    <property type="entry name" value="Glycerol uptake facilitator protein"/>
    <property type="match status" value="1"/>
</dbReference>
<evidence type="ECO:0000256" key="4">
    <source>
        <dbReference type="ARBA" id="ARBA00023136"/>
    </source>
</evidence>
<evidence type="ECO:0000256" key="7">
    <source>
        <dbReference type="SAM" id="Phobius"/>
    </source>
</evidence>
<keyword evidence="2 5" id="KW-0812">Transmembrane</keyword>
<evidence type="ECO:0000256" key="5">
    <source>
        <dbReference type="RuleBase" id="RU000477"/>
    </source>
</evidence>
<organism evidence="8 9">
    <name type="scientific">Orbilia ellipsospora</name>
    <dbReference type="NCBI Taxonomy" id="2528407"/>
    <lineage>
        <taxon>Eukaryota</taxon>
        <taxon>Fungi</taxon>
        <taxon>Dikarya</taxon>
        <taxon>Ascomycota</taxon>
        <taxon>Pezizomycotina</taxon>
        <taxon>Orbiliomycetes</taxon>
        <taxon>Orbiliales</taxon>
        <taxon>Orbiliaceae</taxon>
        <taxon>Orbilia</taxon>
    </lineage>
</organism>
<proteinExistence type="inferred from homology"/>
<dbReference type="PANTHER" id="PTHR47002">
    <property type="entry name" value="AQUAPORIN-LIKE"/>
    <property type="match status" value="1"/>
</dbReference>
<name>A0AAV9X1X2_9PEZI</name>
<accession>A0AAV9X1X2</accession>
<dbReference type="AlphaFoldDB" id="A0AAV9X1X2"/>
<dbReference type="Proteomes" id="UP001365542">
    <property type="component" value="Unassembled WGS sequence"/>
</dbReference>
<comment type="caution">
    <text evidence="8">The sequence shown here is derived from an EMBL/GenBank/DDBJ whole genome shotgun (WGS) entry which is preliminary data.</text>
</comment>
<dbReference type="InterPro" id="IPR000425">
    <property type="entry name" value="MIP"/>
</dbReference>
<dbReference type="PRINTS" id="PR00783">
    <property type="entry name" value="MINTRINSICP"/>
</dbReference>
<sequence length="366" mass="38861">MSVEIKQYEEHAGGVGSASGAPRTDDATPHPALRHTRSSADTLRAAVTPFAARLGGNQEFVLDRTDPKNAAVLQHIPDAAPHMTFREALDLHGFRHLWLWKTAVMEGIGTMLLVYITGWTSLSPGAFPPPPDPTSASGIFSTAPFLGPLVGGITSAIFIAMFIFCFGSVTGGHLNPLITISTFFARLTSLPRAILYVTFQIAGATLAGLLLRASYDGRDFKVGGCWLNPAEISVGSAFATEFSASLVLVFIAFGVGLDPRQAQIFGPSLGPIFVGLGAGSVIFSMAFTRPGYGGAAMNPTRCFGAFVGSEFPGWHWIHWVATVLAAAVHGVVYYLIPPWDGMGGHAEKVLVRGGEKRRAGDEESSR</sequence>
<evidence type="ECO:0000256" key="2">
    <source>
        <dbReference type="ARBA" id="ARBA00022692"/>
    </source>
</evidence>
<comment type="similarity">
    <text evidence="5">Belongs to the MIP/aquaporin (TC 1.A.8) family.</text>
</comment>
<dbReference type="EMBL" id="JAVHJO010000012">
    <property type="protein sequence ID" value="KAK6531920.1"/>
    <property type="molecule type" value="Genomic_DNA"/>
</dbReference>
<comment type="subcellular location">
    <subcellularLocation>
        <location evidence="1">Membrane</location>
        <topology evidence="1">Multi-pass membrane protein</topology>
    </subcellularLocation>
</comment>
<dbReference type="GO" id="GO:0016020">
    <property type="term" value="C:membrane"/>
    <property type="evidence" value="ECO:0007669"/>
    <property type="project" value="UniProtKB-SubCell"/>
</dbReference>
<feature type="region of interest" description="Disordered" evidence="6">
    <location>
        <begin position="9"/>
        <end position="39"/>
    </location>
</feature>
<evidence type="ECO:0000256" key="6">
    <source>
        <dbReference type="SAM" id="MobiDB-lite"/>
    </source>
</evidence>
<gene>
    <name evidence="8" type="ORF">TWF694_003083</name>
</gene>
<feature type="transmembrane region" description="Helical" evidence="7">
    <location>
        <begin position="269"/>
        <end position="287"/>
    </location>
</feature>
<feature type="transmembrane region" description="Helical" evidence="7">
    <location>
        <begin position="149"/>
        <end position="172"/>
    </location>
</feature>
<dbReference type="InterPro" id="IPR023271">
    <property type="entry name" value="Aquaporin-like"/>
</dbReference>
<dbReference type="Pfam" id="PF00230">
    <property type="entry name" value="MIP"/>
    <property type="match status" value="1"/>
</dbReference>